<comment type="caution">
    <text evidence="2">The sequence shown here is derived from an EMBL/GenBank/DDBJ whole genome shotgun (WGS) entry which is preliminary data.</text>
</comment>
<dbReference type="Proteomes" id="UP001447188">
    <property type="component" value="Unassembled WGS sequence"/>
</dbReference>
<evidence type="ECO:0000313" key="3">
    <source>
        <dbReference type="Proteomes" id="UP001447188"/>
    </source>
</evidence>
<organism evidence="2 3">
    <name type="scientific">Discina gigas</name>
    <dbReference type="NCBI Taxonomy" id="1032678"/>
    <lineage>
        <taxon>Eukaryota</taxon>
        <taxon>Fungi</taxon>
        <taxon>Dikarya</taxon>
        <taxon>Ascomycota</taxon>
        <taxon>Pezizomycotina</taxon>
        <taxon>Pezizomycetes</taxon>
        <taxon>Pezizales</taxon>
        <taxon>Discinaceae</taxon>
        <taxon>Discina</taxon>
    </lineage>
</organism>
<reference evidence="2 3" key="1">
    <citation type="submission" date="2024-02" db="EMBL/GenBank/DDBJ databases">
        <title>Discinaceae phylogenomics.</title>
        <authorList>
            <person name="Dirks A.C."/>
            <person name="James T.Y."/>
        </authorList>
    </citation>
    <scope>NUCLEOTIDE SEQUENCE [LARGE SCALE GENOMIC DNA]</scope>
    <source>
        <strain evidence="2 3">ACD0624</strain>
    </source>
</reference>
<keyword evidence="3" id="KW-1185">Reference proteome</keyword>
<protein>
    <recommendedName>
        <fullName evidence="1">AAA-ATPase-like domain-containing protein</fullName>
    </recommendedName>
</protein>
<proteinExistence type="predicted"/>
<dbReference type="InterPro" id="IPR018631">
    <property type="entry name" value="AAA-ATPase-like_dom"/>
</dbReference>
<dbReference type="EMBL" id="JBBBZM010000175">
    <property type="protein sequence ID" value="KAL0632325.1"/>
    <property type="molecule type" value="Genomic_DNA"/>
</dbReference>
<evidence type="ECO:0000259" key="1">
    <source>
        <dbReference type="Pfam" id="PF09820"/>
    </source>
</evidence>
<accession>A0ABR3G8P4</accession>
<feature type="domain" description="AAA-ATPase-like" evidence="1">
    <location>
        <begin position="2"/>
        <end position="180"/>
    </location>
</feature>
<dbReference type="PANTHER" id="PTHR34825:SF1">
    <property type="entry name" value="AAA-ATPASE-LIKE DOMAIN-CONTAINING PROTEIN"/>
    <property type="match status" value="1"/>
</dbReference>
<dbReference type="Pfam" id="PF09820">
    <property type="entry name" value="AAA-ATPase_like"/>
    <property type="match status" value="1"/>
</dbReference>
<gene>
    <name evidence="2" type="ORF">Q9L58_008805</name>
</gene>
<evidence type="ECO:0000313" key="2">
    <source>
        <dbReference type="EMBL" id="KAL0632325.1"/>
    </source>
</evidence>
<sequence>MLFEGLDVAKDVRDHKILPNQYLVLRLNFAAVERSCDTMRAELSLSSMINNSIMEFYRSYAPYLGGETHMQLIKERIYKDSPAESLRQCVESVEEALRIVIGENEGRHPLARVKGIYLLIDEYDALSNSYTDPDTTKWNASYPAGSLQGFYAAVKESIGHLMIEKIFITGVSPVALADLTSDFNVERDVSFRNTLSGLCGLTRDDVKAALKILPEVDSVEKELSDLMNFVNGYHFCYYNKVEPVFNTTTCLEYLQNRLENQPFALQLHNPPHSEVNEDILSICASSPIARNILEEALERNSNGAFRPLSYSKLTQKLKLTDLGEDNLSTWQSFLLYHGGLTFDSHNPTKQMRIPNLIAARRIAAAVSDRYGLVVKDIDRAIDIFAATGDITESLKLYQDLMSKRDVHHGDFDKTEEFHANSFNHSLLKNVLLTITPEFEVTQKGLSTGKVVPGRVDLVVLHPRHVTVIEWKSINIDFLAIESTGDPGQGHARLNKARALSRISDADELLEVKFSENDEWRKGKTINEWVHSGHDDSPQSQIKQYLESPEITQFLDMDNGRKFHAYLVVVIGNRKILLWDVDRGGQLESARLVGDWYE</sequence>
<name>A0ABR3G8P4_9PEZI</name>
<dbReference type="PANTHER" id="PTHR34825">
    <property type="entry name" value="CONSERVED PROTEIN, WITH A WEAK D-GALACTARATE DEHYDRATASE/ALTRONATE HYDROLASE DOMAIN"/>
    <property type="match status" value="1"/>
</dbReference>